<name>A0A327Q828_9BACT</name>
<protein>
    <submittedName>
        <fullName evidence="1">Lambda family phage portal protein</fullName>
    </submittedName>
</protein>
<dbReference type="GO" id="GO:0019068">
    <property type="term" value="P:virion assembly"/>
    <property type="evidence" value="ECO:0007669"/>
    <property type="project" value="InterPro"/>
</dbReference>
<evidence type="ECO:0000313" key="1">
    <source>
        <dbReference type="EMBL" id="RAJ00461.1"/>
    </source>
</evidence>
<proteinExistence type="predicted"/>
<dbReference type="Proteomes" id="UP000249547">
    <property type="component" value="Unassembled WGS sequence"/>
</dbReference>
<sequence>MNKLEKLIAYVSPSTALKRELHRQKLDILASNERAFEGAATGRRHTSWKTNTITDPNEEIAKDLPTLTARARDLHFNNPYAKRAPRTIANNVVGTGILPTPRIVAKLGKLSSKPNNRDTATIASLKAAWHEWAANVKCDFDEKKNLYALQHMAMRSIIINGEVIVLRKKMPVEYNKFGIQIQLLEGDFLDSSKTTETDPDGGYTQSGVKFNSIGKITGYYLFDKHPARSGAKSSLVPSTDVLHVFDAERIGQIRGIPAAAASMVKQRDLDDYEDAELVGKKTAACMPIFVSKNDLEEVDDSSQEVVEEISPGMITYLRNGESMSYATPPQNNSYEGFTRAQYRGIANGYCIPYETFTNDYSQVNFSSGRMGAIEFQKNIEHWQYLFFIPSFCECVYSWWLEHARISLGIKADINIAVEWTAPVRQMIDPLKETTADKIAVRAGFNSPQNIMRQNGYDPELILSDLKEMNQLYADAGLMPECDPSFELKAKINMNTKTSEAKEIPE</sequence>
<dbReference type="RefSeq" id="WP_111599574.1">
    <property type="nucleotide sequence ID" value="NZ_QLLL01000008.1"/>
</dbReference>
<organism evidence="1 2">
    <name type="scientific">Chitinophaga skermanii</name>
    <dbReference type="NCBI Taxonomy" id="331697"/>
    <lineage>
        <taxon>Bacteria</taxon>
        <taxon>Pseudomonadati</taxon>
        <taxon>Bacteroidota</taxon>
        <taxon>Chitinophagia</taxon>
        <taxon>Chitinophagales</taxon>
        <taxon>Chitinophagaceae</taxon>
        <taxon>Chitinophaga</taxon>
    </lineage>
</organism>
<dbReference type="AlphaFoldDB" id="A0A327Q828"/>
<gene>
    <name evidence="1" type="ORF">LX64_04167</name>
</gene>
<accession>A0A327Q828</accession>
<dbReference type="EMBL" id="QLLL01000008">
    <property type="protein sequence ID" value="RAJ00461.1"/>
    <property type="molecule type" value="Genomic_DNA"/>
</dbReference>
<reference evidence="1 2" key="1">
    <citation type="submission" date="2018-06" db="EMBL/GenBank/DDBJ databases">
        <title>Genomic Encyclopedia of Archaeal and Bacterial Type Strains, Phase II (KMG-II): from individual species to whole genera.</title>
        <authorList>
            <person name="Goeker M."/>
        </authorList>
    </citation>
    <scope>NUCLEOTIDE SEQUENCE [LARGE SCALE GENOMIC DNA]</scope>
    <source>
        <strain evidence="1 2">DSM 23857</strain>
    </source>
</reference>
<dbReference type="InterPro" id="IPR006429">
    <property type="entry name" value="Phage_lambda_portal"/>
</dbReference>
<keyword evidence="2" id="KW-1185">Reference proteome</keyword>
<dbReference type="NCBIfam" id="TIGR01539">
    <property type="entry name" value="portal_lambda"/>
    <property type="match status" value="1"/>
</dbReference>
<evidence type="ECO:0000313" key="2">
    <source>
        <dbReference type="Proteomes" id="UP000249547"/>
    </source>
</evidence>
<dbReference type="OrthoDB" id="622132at2"/>
<dbReference type="GO" id="GO:0005198">
    <property type="term" value="F:structural molecule activity"/>
    <property type="evidence" value="ECO:0007669"/>
    <property type="project" value="InterPro"/>
</dbReference>
<dbReference type="Pfam" id="PF05136">
    <property type="entry name" value="Phage_portal_2"/>
    <property type="match status" value="1"/>
</dbReference>
<comment type="caution">
    <text evidence="1">The sequence shown here is derived from an EMBL/GenBank/DDBJ whole genome shotgun (WGS) entry which is preliminary data.</text>
</comment>